<evidence type="ECO:0008006" key="5">
    <source>
        <dbReference type="Google" id="ProtNLM"/>
    </source>
</evidence>
<evidence type="ECO:0000313" key="4">
    <source>
        <dbReference type="Proteomes" id="UP000011087"/>
    </source>
</evidence>
<gene>
    <name evidence="2" type="ORF">GUITHDRAFT_122586</name>
</gene>
<evidence type="ECO:0000313" key="2">
    <source>
        <dbReference type="EMBL" id="EKX31217.1"/>
    </source>
</evidence>
<reference evidence="4" key="2">
    <citation type="submission" date="2012-11" db="EMBL/GenBank/DDBJ databases">
        <authorList>
            <person name="Kuo A."/>
            <person name="Curtis B.A."/>
            <person name="Tanifuji G."/>
            <person name="Burki F."/>
            <person name="Gruber A."/>
            <person name="Irimia M."/>
            <person name="Maruyama S."/>
            <person name="Arias M.C."/>
            <person name="Ball S.G."/>
            <person name="Gile G.H."/>
            <person name="Hirakawa Y."/>
            <person name="Hopkins J.F."/>
            <person name="Rensing S.A."/>
            <person name="Schmutz J."/>
            <person name="Symeonidi A."/>
            <person name="Elias M."/>
            <person name="Eveleigh R.J."/>
            <person name="Herman E.K."/>
            <person name="Klute M.J."/>
            <person name="Nakayama T."/>
            <person name="Obornik M."/>
            <person name="Reyes-Prieto A."/>
            <person name="Armbrust E.V."/>
            <person name="Aves S.J."/>
            <person name="Beiko R.G."/>
            <person name="Coutinho P."/>
            <person name="Dacks J.B."/>
            <person name="Durnford D.G."/>
            <person name="Fast N.M."/>
            <person name="Green B.R."/>
            <person name="Grisdale C."/>
            <person name="Hempe F."/>
            <person name="Henrissat B."/>
            <person name="Hoppner M.P."/>
            <person name="Ishida K.-I."/>
            <person name="Kim E."/>
            <person name="Koreny L."/>
            <person name="Kroth P.G."/>
            <person name="Liu Y."/>
            <person name="Malik S.-B."/>
            <person name="Maier U.G."/>
            <person name="McRose D."/>
            <person name="Mock T."/>
            <person name="Neilson J.A."/>
            <person name="Onodera N.T."/>
            <person name="Poole A.M."/>
            <person name="Pritham E.J."/>
            <person name="Richards T.A."/>
            <person name="Rocap G."/>
            <person name="Roy S.W."/>
            <person name="Sarai C."/>
            <person name="Schaack S."/>
            <person name="Shirato S."/>
            <person name="Slamovits C.H."/>
            <person name="Spencer D.F."/>
            <person name="Suzuki S."/>
            <person name="Worden A.Z."/>
            <person name="Zauner S."/>
            <person name="Barry K."/>
            <person name="Bell C."/>
            <person name="Bharti A.K."/>
            <person name="Crow J.A."/>
            <person name="Grimwood J."/>
            <person name="Kramer R."/>
            <person name="Lindquist E."/>
            <person name="Lucas S."/>
            <person name="Salamov A."/>
            <person name="McFadden G.I."/>
            <person name="Lane C.E."/>
            <person name="Keeling P.J."/>
            <person name="Gray M.W."/>
            <person name="Grigoriev I.V."/>
            <person name="Archibald J.M."/>
        </authorList>
    </citation>
    <scope>NUCLEOTIDE SEQUENCE</scope>
    <source>
        <strain evidence="4">CCMP2712</strain>
    </source>
</reference>
<feature type="compositionally biased region" description="Acidic residues" evidence="1">
    <location>
        <begin position="10"/>
        <end position="19"/>
    </location>
</feature>
<feature type="region of interest" description="Disordered" evidence="1">
    <location>
        <begin position="1"/>
        <end position="55"/>
    </location>
</feature>
<organism evidence="2">
    <name type="scientific">Guillardia theta (strain CCMP2712)</name>
    <name type="common">Cryptophyte</name>
    <dbReference type="NCBI Taxonomy" id="905079"/>
    <lineage>
        <taxon>Eukaryota</taxon>
        <taxon>Cryptophyceae</taxon>
        <taxon>Pyrenomonadales</taxon>
        <taxon>Geminigeraceae</taxon>
        <taxon>Guillardia</taxon>
    </lineage>
</organism>
<dbReference type="RefSeq" id="XP_005818197.1">
    <property type="nucleotide sequence ID" value="XM_005818140.1"/>
</dbReference>
<reference evidence="3" key="3">
    <citation type="submission" date="2016-03" db="UniProtKB">
        <authorList>
            <consortium name="EnsemblProtists"/>
        </authorList>
    </citation>
    <scope>IDENTIFICATION</scope>
</reference>
<accession>L1I548</accession>
<dbReference type="GeneID" id="17287930"/>
<dbReference type="AlphaFoldDB" id="L1I548"/>
<keyword evidence="4" id="KW-1185">Reference proteome</keyword>
<dbReference type="EnsemblProtists" id="EKX31217">
    <property type="protein sequence ID" value="EKX31217"/>
    <property type="gene ID" value="GUITHDRAFT_122586"/>
</dbReference>
<proteinExistence type="predicted"/>
<dbReference type="PaxDb" id="55529-EKX31217"/>
<name>L1I548_GUITC</name>
<evidence type="ECO:0000313" key="3">
    <source>
        <dbReference type="EnsemblProtists" id="EKX31217"/>
    </source>
</evidence>
<sequence>MKPLTRLMRDEEDEEDEINDMIKQEPSSSSLGGLAGKAEADRAEAQLGGRPQDYGAAEKILSQQGQTLGRIEEKINHDMELTLQCMLQLSKEVRSLSTRVKQLTDTAGDSYL</sequence>
<evidence type="ECO:0000256" key="1">
    <source>
        <dbReference type="SAM" id="MobiDB-lite"/>
    </source>
</evidence>
<reference evidence="2 4" key="1">
    <citation type="journal article" date="2012" name="Nature">
        <title>Algal genomes reveal evolutionary mosaicism and the fate of nucleomorphs.</title>
        <authorList>
            <consortium name="DOE Joint Genome Institute"/>
            <person name="Curtis B.A."/>
            <person name="Tanifuji G."/>
            <person name="Burki F."/>
            <person name="Gruber A."/>
            <person name="Irimia M."/>
            <person name="Maruyama S."/>
            <person name="Arias M.C."/>
            <person name="Ball S.G."/>
            <person name="Gile G.H."/>
            <person name="Hirakawa Y."/>
            <person name="Hopkins J.F."/>
            <person name="Kuo A."/>
            <person name="Rensing S.A."/>
            <person name="Schmutz J."/>
            <person name="Symeonidi A."/>
            <person name="Elias M."/>
            <person name="Eveleigh R.J."/>
            <person name="Herman E.K."/>
            <person name="Klute M.J."/>
            <person name="Nakayama T."/>
            <person name="Obornik M."/>
            <person name="Reyes-Prieto A."/>
            <person name="Armbrust E.V."/>
            <person name="Aves S.J."/>
            <person name="Beiko R.G."/>
            <person name="Coutinho P."/>
            <person name="Dacks J.B."/>
            <person name="Durnford D.G."/>
            <person name="Fast N.M."/>
            <person name="Green B.R."/>
            <person name="Grisdale C.J."/>
            <person name="Hempel F."/>
            <person name="Henrissat B."/>
            <person name="Hoppner M.P."/>
            <person name="Ishida K."/>
            <person name="Kim E."/>
            <person name="Koreny L."/>
            <person name="Kroth P.G."/>
            <person name="Liu Y."/>
            <person name="Malik S.B."/>
            <person name="Maier U.G."/>
            <person name="McRose D."/>
            <person name="Mock T."/>
            <person name="Neilson J.A."/>
            <person name="Onodera N.T."/>
            <person name="Poole A.M."/>
            <person name="Pritham E.J."/>
            <person name="Richards T.A."/>
            <person name="Rocap G."/>
            <person name="Roy S.W."/>
            <person name="Sarai C."/>
            <person name="Schaack S."/>
            <person name="Shirato S."/>
            <person name="Slamovits C.H."/>
            <person name="Spencer D.F."/>
            <person name="Suzuki S."/>
            <person name="Worden A.Z."/>
            <person name="Zauner S."/>
            <person name="Barry K."/>
            <person name="Bell C."/>
            <person name="Bharti A.K."/>
            <person name="Crow J.A."/>
            <person name="Grimwood J."/>
            <person name="Kramer R."/>
            <person name="Lindquist E."/>
            <person name="Lucas S."/>
            <person name="Salamov A."/>
            <person name="McFadden G.I."/>
            <person name="Lane C.E."/>
            <person name="Keeling P.J."/>
            <person name="Gray M.W."/>
            <person name="Grigoriev I.V."/>
            <person name="Archibald J.M."/>
        </authorList>
    </citation>
    <scope>NUCLEOTIDE SEQUENCE</scope>
    <source>
        <strain evidence="2 4">CCMP2712</strain>
    </source>
</reference>
<dbReference type="KEGG" id="gtt:GUITHDRAFT_122586"/>
<protein>
    <recommendedName>
        <fullName evidence="5">t-SNARE coiled-coil homology domain-containing protein</fullName>
    </recommendedName>
</protein>
<dbReference type="EMBL" id="JH993329">
    <property type="protein sequence ID" value="EKX31217.1"/>
    <property type="molecule type" value="Genomic_DNA"/>
</dbReference>
<dbReference type="HOGENOM" id="CLU_2150679_0_0_1"/>
<dbReference type="Proteomes" id="UP000011087">
    <property type="component" value="Unassembled WGS sequence"/>
</dbReference>